<dbReference type="SMART" id="SM00965">
    <property type="entry name" value="STN"/>
    <property type="match status" value="1"/>
</dbReference>
<keyword evidence="6 7" id="KW-0998">Cell outer membrane</keyword>
<keyword evidence="2 7" id="KW-0813">Transport</keyword>
<dbReference type="EMBL" id="CP119311">
    <property type="protein sequence ID" value="WEK33586.1"/>
    <property type="molecule type" value="Genomic_DNA"/>
</dbReference>
<dbReference type="InterPro" id="IPR036942">
    <property type="entry name" value="Beta-barrel_TonB_sf"/>
</dbReference>
<reference evidence="10" key="1">
    <citation type="submission" date="2023-03" db="EMBL/GenBank/DDBJ databases">
        <title>Andean soil-derived lignocellulolytic bacterial consortium as a source of novel taxa and putative plastic-active enzymes.</title>
        <authorList>
            <person name="Diaz-Garcia L."/>
            <person name="Chuvochina M."/>
            <person name="Feuerriegel G."/>
            <person name="Bunk B."/>
            <person name="Sproer C."/>
            <person name="Streit W.R."/>
            <person name="Rodriguez L.M."/>
            <person name="Overmann J."/>
            <person name="Jimenez D.J."/>
        </authorList>
    </citation>
    <scope>NUCLEOTIDE SEQUENCE</scope>
    <source>
        <strain evidence="10">MAG 7</strain>
    </source>
</reference>
<keyword evidence="5 7" id="KW-0472">Membrane</keyword>
<keyword evidence="4 7" id="KW-0812">Transmembrane</keyword>
<proteinExistence type="inferred from homology"/>
<dbReference type="InterPro" id="IPR039426">
    <property type="entry name" value="TonB-dep_rcpt-like"/>
</dbReference>
<evidence type="ECO:0000313" key="10">
    <source>
        <dbReference type="EMBL" id="WEK33586.1"/>
    </source>
</evidence>
<keyword evidence="8" id="KW-0732">Signal</keyword>
<dbReference type="PROSITE" id="PS52016">
    <property type="entry name" value="TONB_DEPENDENT_REC_3"/>
    <property type="match status" value="1"/>
</dbReference>
<evidence type="ECO:0000256" key="2">
    <source>
        <dbReference type="ARBA" id="ARBA00022448"/>
    </source>
</evidence>
<dbReference type="Gene3D" id="2.40.170.20">
    <property type="entry name" value="TonB-dependent receptor, beta-barrel domain"/>
    <property type="match status" value="1"/>
</dbReference>
<dbReference type="NCBIfam" id="TIGR04057">
    <property type="entry name" value="SusC_RagA_signa"/>
    <property type="match status" value="1"/>
</dbReference>
<evidence type="ECO:0000256" key="6">
    <source>
        <dbReference type="ARBA" id="ARBA00023237"/>
    </source>
</evidence>
<sequence length="1115" mass="124126">MRLLTLLLITASVAVAENSHSQVVSYSGKEVVLKKVLGAVEKQTGFVFFYNQQLLANTRPVTISASAMPLESFLQLLLKDQPLNYRLDGQTITLSRKPVATDVPAFTPLRLNAPDTTIRMSGTVLSPSGEPIVGASVVIKTSRIGVSTDVKGHFSISAQTGQVLVVSYVGYEDQEVRAKAGTPVIVRMNLSDNAMKDAVVTGIYQRKKESFTGSSSTYTAQELKVVGNQNVLQSLRTLDPAFAIVDNNIFGSDPNRLPDLEIRGKSSINGLTDQYGANPNQPLFILDGFESTLTIISDLSMDRIESITILKDAAATAIYGSRAANGVVVVETKKPLPGKLRFSYNLNSSINFADLSDYNLMNAAEKLEFEKLSGFYGTVNADGNFLTEENETRYLNRLRNVARGVDTYWPSEPLRVGALFRHTLMVEGGDANLRYSGMLTRSTNQGVMKGSDRNVTGGNVRLLYRKGRLSFSNSLSVDMTQADRETVPFSRFSRANPYHPKYNASGGIDKIMESYNWVNITNFQTFSQDVFNPLWDLNNNNLNTTKSQGFTNNFEVEWRVIDALRARGRFSIRQFVTKQEVFKSPFNSEYHSTEQLLQGSFAETNDEEINVDGDFNLTYSKLFGGKHMVNAVGGFRAQQLDANSSGYTVRGFLDDEQANPAFAIGFPQGSQPSYRQSRRRNASFLLNAGYAYDDRYLFDASIRSDGSSVFGASKNVTNIWSLGLGWNLHKEAFFRNSDLGWLNTFRLRFSVGNPGNQNFEDYISMQVYKYNLQNRNPFGTGVVLDNVGNANLEWQQTLDKNFGMDMTLLNDRLRVVADYFHRVTDPLLLFMTLPASAGLSTYPINLGGLLTKGFTLSANYTVVRTKDVNWMLNMNMRSQKSTYRNMGDALKGFNDANKNETNEANVSSNLLRYYDGGSPTDLWAVRSVGIDPATGREIFLNSNGQQTFVHNPQDEQIVGNSEPKLDGIIGTSVRYKGFSASINLRYRLGGQVFMQTLFEKVENIKQSNVSLNQDKRALYDRWKNPGDNAKFKSISQTATTPMSSRFVEDNNVLAGESFSVGYETTTAKWLKAIGAGSMNFRAYMNDIFRLATVKNERGLDYPFARSVSFSVGVRF</sequence>
<dbReference type="Gene3D" id="2.170.130.10">
    <property type="entry name" value="TonB-dependent receptor, plug domain"/>
    <property type="match status" value="1"/>
</dbReference>
<feature type="domain" description="Secretin/TonB short N-terminal" evidence="9">
    <location>
        <begin position="46"/>
        <end position="97"/>
    </location>
</feature>
<evidence type="ECO:0000256" key="3">
    <source>
        <dbReference type="ARBA" id="ARBA00022452"/>
    </source>
</evidence>
<dbReference type="GO" id="GO:0009279">
    <property type="term" value="C:cell outer membrane"/>
    <property type="evidence" value="ECO:0007669"/>
    <property type="project" value="UniProtKB-SubCell"/>
</dbReference>
<keyword evidence="3 7" id="KW-1134">Transmembrane beta strand</keyword>
<feature type="chain" id="PRO_5042578101" evidence="8">
    <location>
        <begin position="17"/>
        <end position="1115"/>
    </location>
</feature>
<evidence type="ECO:0000256" key="8">
    <source>
        <dbReference type="SAM" id="SignalP"/>
    </source>
</evidence>
<dbReference type="NCBIfam" id="TIGR04056">
    <property type="entry name" value="OMP_RagA_SusC"/>
    <property type="match status" value="1"/>
</dbReference>
<dbReference type="SUPFAM" id="SSF56935">
    <property type="entry name" value="Porins"/>
    <property type="match status" value="1"/>
</dbReference>
<evidence type="ECO:0000256" key="7">
    <source>
        <dbReference type="PROSITE-ProRule" id="PRU01360"/>
    </source>
</evidence>
<evidence type="ECO:0000256" key="5">
    <source>
        <dbReference type="ARBA" id="ARBA00023136"/>
    </source>
</evidence>
<comment type="subcellular location">
    <subcellularLocation>
        <location evidence="1 7">Cell outer membrane</location>
        <topology evidence="1 7">Multi-pass membrane protein</topology>
    </subcellularLocation>
</comment>
<dbReference type="Proteomes" id="UP001220610">
    <property type="component" value="Chromosome"/>
</dbReference>
<dbReference type="Pfam" id="PF13715">
    <property type="entry name" value="CarbopepD_reg_2"/>
    <property type="match status" value="1"/>
</dbReference>
<protein>
    <submittedName>
        <fullName evidence="10">SusC/RagA family TonB-linked outer membrane protein</fullName>
    </submittedName>
</protein>
<dbReference type="InterPro" id="IPR011662">
    <property type="entry name" value="Secretin/TonB_short_N"/>
</dbReference>
<dbReference type="InterPro" id="IPR023996">
    <property type="entry name" value="TonB-dep_OMP_SusC/RagA"/>
</dbReference>
<dbReference type="Gene3D" id="2.60.40.1120">
    <property type="entry name" value="Carboxypeptidase-like, regulatory domain"/>
    <property type="match status" value="1"/>
</dbReference>
<evidence type="ECO:0000259" key="9">
    <source>
        <dbReference type="SMART" id="SM00965"/>
    </source>
</evidence>
<dbReference type="InterPro" id="IPR023997">
    <property type="entry name" value="TonB-dep_OMP_SusC/RagA_CS"/>
</dbReference>
<accession>A0AAJ5WMX8</accession>
<dbReference type="Pfam" id="PF07715">
    <property type="entry name" value="Plug"/>
    <property type="match status" value="1"/>
</dbReference>
<evidence type="ECO:0000256" key="4">
    <source>
        <dbReference type="ARBA" id="ARBA00022692"/>
    </source>
</evidence>
<feature type="signal peptide" evidence="8">
    <location>
        <begin position="1"/>
        <end position="16"/>
    </location>
</feature>
<comment type="similarity">
    <text evidence="7">Belongs to the TonB-dependent receptor family.</text>
</comment>
<organism evidence="10 11">
    <name type="scientific">Candidatus Pseudobacter hemicellulosilyticus</name>
    <dbReference type="NCBI Taxonomy" id="3121375"/>
    <lineage>
        <taxon>Bacteria</taxon>
        <taxon>Pseudomonadati</taxon>
        <taxon>Bacteroidota</taxon>
        <taxon>Chitinophagia</taxon>
        <taxon>Chitinophagales</taxon>
        <taxon>Chitinophagaceae</taxon>
        <taxon>Pseudobacter</taxon>
    </lineage>
</organism>
<dbReference type="Gene3D" id="3.55.50.30">
    <property type="match status" value="1"/>
</dbReference>
<dbReference type="AlphaFoldDB" id="A0AAJ5WMX8"/>
<gene>
    <name evidence="10" type="ORF">P0Y53_13930</name>
</gene>
<dbReference type="Pfam" id="PF07660">
    <property type="entry name" value="STN"/>
    <property type="match status" value="1"/>
</dbReference>
<evidence type="ECO:0000313" key="11">
    <source>
        <dbReference type="Proteomes" id="UP001220610"/>
    </source>
</evidence>
<name>A0AAJ5WMX8_9BACT</name>
<dbReference type="SUPFAM" id="SSF49464">
    <property type="entry name" value="Carboxypeptidase regulatory domain-like"/>
    <property type="match status" value="1"/>
</dbReference>
<dbReference type="InterPro" id="IPR008969">
    <property type="entry name" value="CarboxyPept-like_regulatory"/>
</dbReference>
<dbReference type="InterPro" id="IPR012910">
    <property type="entry name" value="Plug_dom"/>
</dbReference>
<evidence type="ECO:0000256" key="1">
    <source>
        <dbReference type="ARBA" id="ARBA00004571"/>
    </source>
</evidence>
<dbReference type="InterPro" id="IPR037066">
    <property type="entry name" value="Plug_dom_sf"/>
</dbReference>